<name>A0A6A5GI99_CAERE</name>
<keyword evidence="1" id="KW-1133">Transmembrane helix</keyword>
<accession>A0A6A5GI99</accession>
<dbReference type="EMBL" id="WUAV01000005">
    <property type="protein sequence ID" value="KAF1754917.1"/>
    <property type="molecule type" value="Genomic_DNA"/>
</dbReference>
<sequence length="209" mass="24752">MVLLISWIIGFNRYLIFEPNRYKLRRHFIIPIFLQVFFIPLLFINTYIRSELFLKISKLRPEYDGDDLRVQLDGLTKSELESCMYTMLYVLIHIIIVMILIVVLTLLLPQRHFKIGFYFTIAQSFLLVFWIIQFNKMFIYGSKVDQIRQQFIFTIFAQVVAIPLLFGTTYICSQVFLKVSKLHPEYEGDNLYEVIYGGDDSSTKKIDIS</sequence>
<evidence type="ECO:0000313" key="3">
    <source>
        <dbReference type="Proteomes" id="UP000483820"/>
    </source>
</evidence>
<dbReference type="CTD" id="9808798"/>
<dbReference type="AlphaFoldDB" id="A0A6A5GI99"/>
<gene>
    <name evidence="2" type="ORF">GCK72_021482</name>
</gene>
<reference evidence="2 3" key="1">
    <citation type="submission" date="2019-12" db="EMBL/GenBank/DDBJ databases">
        <title>Chromosome-level assembly of the Caenorhabditis remanei genome.</title>
        <authorList>
            <person name="Teterina A.A."/>
            <person name="Willis J.H."/>
            <person name="Phillips P.C."/>
        </authorList>
    </citation>
    <scope>NUCLEOTIDE SEQUENCE [LARGE SCALE GENOMIC DNA]</scope>
    <source>
        <strain evidence="2 3">PX506</strain>
        <tissue evidence="2">Whole organism</tissue>
    </source>
</reference>
<dbReference type="KEGG" id="crq:GCK72_021482"/>
<comment type="caution">
    <text evidence="2">The sequence shown here is derived from an EMBL/GenBank/DDBJ whole genome shotgun (WGS) entry which is preliminary data.</text>
</comment>
<dbReference type="Proteomes" id="UP000483820">
    <property type="component" value="Chromosome V"/>
</dbReference>
<proteinExistence type="predicted"/>
<keyword evidence="1" id="KW-0472">Membrane</keyword>
<keyword evidence="1" id="KW-0812">Transmembrane</keyword>
<dbReference type="RefSeq" id="XP_053583208.1">
    <property type="nucleotide sequence ID" value="XM_053734295.1"/>
</dbReference>
<protein>
    <submittedName>
        <fullName evidence="2">Uncharacterized protein</fullName>
    </submittedName>
</protein>
<feature type="transmembrane region" description="Helical" evidence="1">
    <location>
        <begin position="87"/>
        <end position="108"/>
    </location>
</feature>
<evidence type="ECO:0000313" key="2">
    <source>
        <dbReference type="EMBL" id="KAF1754917.1"/>
    </source>
</evidence>
<dbReference type="GeneID" id="9808798"/>
<feature type="transmembrane region" description="Helical" evidence="1">
    <location>
        <begin position="28"/>
        <end position="48"/>
    </location>
</feature>
<feature type="transmembrane region" description="Helical" evidence="1">
    <location>
        <begin position="115"/>
        <end position="132"/>
    </location>
</feature>
<evidence type="ECO:0000256" key="1">
    <source>
        <dbReference type="SAM" id="Phobius"/>
    </source>
</evidence>
<organism evidence="2 3">
    <name type="scientific">Caenorhabditis remanei</name>
    <name type="common">Caenorhabditis vulgaris</name>
    <dbReference type="NCBI Taxonomy" id="31234"/>
    <lineage>
        <taxon>Eukaryota</taxon>
        <taxon>Metazoa</taxon>
        <taxon>Ecdysozoa</taxon>
        <taxon>Nematoda</taxon>
        <taxon>Chromadorea</taxon>
        <taxon>Rhabditida</taxon>
        <taxon>Rhabditina</taxon>
        <taxon>Rhabditomorpha</taxon>
        <taxon>Rhabditoidea</taxon>
        <taxon>Rhabditidae</taxon>
        <taxon>Peloderinae</taxon>
        <taxon>Caenorhabditis</taxon>
    </lineage>
</organism>
<feature type="transmembrane region" description="Helical" evidence="1">
    <location>
        <begin position="152"/>
        <end position="172"/>
    </location>
</feature>